<dbReference type="GO" id="GO:0008914">
    <property type="term" value="F:leucyl-tRNA--protein transferase activity"/>
    <property type="evidence" value="ECO:0007669"/>
    <property type="project" value="UniProtKB-UniRule"/>
</dbReference>
<comment type="catalytic activity">
    <reaction evidence="4">
        <text>N-terminal L-glutamyl-[protein] + L-leucyl-tRNA(Leu) = N-terminal L-leucyl-L-glutamyl-[protein] + tRNA(Leu) + H(+)</text>
        <dbReference type="Rhea" id="RHEA:50412"/>
        <dbReference type="Rhea" id="RHEA-COMP:9613"/>
        <dbReference type="Rhea" id="RHEA-COMP:9622"/>
        <dbReference type="Rhea" id="RHEA-COMP:12664"/>
        <dbReference type="Rhea" id="RHEA-COMP:12668"/>
        <dbReference type="ChEBI" id="CHEBI:15378"/>
        <dbReference type="ChEBI" id="CHEBI:64721"/>
        <dbReference type="ChEBI" id="CHEBI:78442"/>
        <dbReference type="ChEBI" id="CHEBI:78494"/>
        <dbReference type="ChEBI" id="CHEBI:133041"/>
        <dbReference type="EC" id="2.3.2.29"/>
    </reaction>
</comment>
<sequence length="252" mass="28914">MANPTTVSGPKDRQLCRMTETRRTCSYLPEKFAALEYRLIAGATSETCGRLVARGWRRFGISFFRPACEDCTECRSLRVVVDRFRPSKSQRRCIARNLKVGAVLKQPGISREHVQLYNAYHEDMHHRRGWPYRPIETREYFESFVMGAGDFGHEIAYYKDTRLVGIGLVDILPGGISSVYFYHDPAWRHCGPGTFSILREIQLAKTMGIPHLYLGYCIRGNPSMSYKSRFVPHEILDPRTKGHPSPSWRPPA</sequence>
<reference evidence="7 8" key="1">
    <citation type="journal article" date="2013" name="Genome Announc.">
        <title>Draft genome sequences for three mercury-methylating, sulfate-reducing bacteria.</title>
        <authorList>
            <person name="Brown S.D."/>
            <person name="Hurt R.A.Jr."/>
            <person name="Gilmour C.C."/>
            <person name="Elias D.A."/>
        </authorList>
    </citation>
    <scope>NUCLEOTIDE SEQUENCE [LARGE SCALE GENOMIC DNA]</scope>
    <source>
        <strain evidence="7 8">DSM 2059</strain>
    </source>
</reference>
<evidence type="ECO:0000313" key="8">
    <source>
        <dbReference type="Proteomes" id="UP000014977"/>
    </source>
</evidence>
<dbReference type="InterPro" id="IPR016181">
    <property type="entry name" value="Acyl_CoA_acyltransferase"/>
</dbReference>
<dbReference type="NCBIfam" id="NF002344">
    <property type="entry name" value="PRK01305.2-1"/>
    <property type="match status" value="1"/>
</dbReference>
<dbReference type="PIRSF" id="PIRSF037208">
    <property type="entry name" value="ATE_pro_prd"/>
    <property type="match status" value="1"/>
</dbReference>
<dbReference type="InterPro" id="IPR017138">
    <property type="entry name" value="Asp_Glu_LeuTrfase"/>
</dbReference>
<comment type="similarity">
    <text evidence="4">Belongs to the R-transferase family. Bpt subfamily.</text>
</comment>
<evidence type="ECO:0000256" key="2">
    <source>
        <dbReference type="ARBA" id="ARBA00022679"/>
    </source>
</evidence>
<feature type="domain" description="N-end rule aminoacyl transferase C-terminal" evidence="6">
    <location>
        <begin position="112"/>
        <end position="237"/>
    </location>
</feature>
<dbReference type="PANTHER" id="PTHR21367:SF1">
    <property type="entry name" value="ARGINYL-TRNA--PROTEIN TRANSFERASE 1"/>
    <property type="match status" value="1"/>
</dbReference>
<keyword evidence="3 4" id="KW-0012">Acyltransferase</keyword>
<dbReference type="GO" id="GO:0005737">
    <property type="term" value="C:cytoplasm"/>
    <property type="evidence" value="ECO:0007669"/>
    <property type="project" value="UniProtKB-SubCell"/>
</dbReference>
<protein>
    <recommendedName>
        <fullName evidence="4">Aspartate/glutamate leucyltransferase</fullName>
        <ecNumber evidence="4">2.3.2.29</ecNumber>
    </recommendedName>
</protein>
<dbReference type="AlphaFoldDB" id="S7U5X8"/>
<dbReference type="Pfam" id="PF04377">
    <property type="entry name" value="ATE_C"/>
    <property type="match status" value="1"/>
</dbReference>
<dbReference type="Gene3D" id="3.40.630.30">
    <property type="match status" value="1"/>
</dbReference>
<evidence type="ECO:0000259" key="6">
    <source>
        <dbReference type="Pfam" id="PF04377"/>
    </source>
</evidence>
<comment type="subcellular location">
    <subcellularLocation>
        <location evidence="4">Cytoplasm</location>
    </subcellularLocation>
</comment>
<feature type="domain" description="N-end aminoacyl transferase N-terminal" evidence="5">
    <location>
        <begin position="24"/>
        <end position="92"/>
    </location>
</feature>
<dbReference type="GO" id="GO:0071596">
    <property type="term" value="P:ubiquitin-dependent protein catabolic process via the N-end rule pathway"/>
    <property type="evidence" value="ECO:0007669"/>
    <property type="project" value="InterPro"/>
</dbReference>
<comment type="caution">
    <text evidence="7">The sequence shown here is derived from an EMBL/GenBank/DDBJ whole genome shotgun (WGS) entry which is preliminary data.</text>
</comment>
<dbReference type="STRING" id="897.B2D07_11675"/>
<dbReference type="SUPFAM" id="SSF55729">
    <property type="entry name" value="Acyl-CoA N-acyltransferases (Nat)"/>
    <property type="match status" value="1"/>
</dbReference>
<dbReference type="InterPro" id="IPR007472">
    <property type="entry name" value="N-end_Aminoacyl_Trfase_C"/>
</dbReference>
<dbReference type="RefSeq" id="WP_020875148.1">
    <property type="nucleotide sequence ID" value="NZ_ATHJ01000011.1"/>
</dbReference>
<comment type="catalytic activity">
    <reaction evidence="4">
        <text>N-terminal L-aspartyl-[protein] + L-leucyl-tRNA(Leu) = N-terminal L-leucyl-L-aspartyl-[protein] + tRNA(Leu) + H(+)</text>
        <dbReference type="Rhea" id="RHEA:50420"/>
        <dbReference type="Rhea" id="RHEA-COMP:9613"/>
        <dbReference type="Rhea" id="RHEA-COMP:9622"/>
        <dbReference type="Rhea" id="RHEA-COMP:12669"/>
        <dbReference type="Rhea" id="RHEA-COMP:12674"/>
        <dbReference type="ChEBI" id="CHEBI:15378"/>
        <dbReference type="ChEBI" id="CHEBI:64720"/>
        <dbReference type="ChEBI" id="CHEBI:78442"/>
        <dbReference type="ChEBI" id="CHEBI:78494"/>
        <dbReference type="ChEBI" id="CHEBI:133042"/>
        <dbReference type="EC" id="2.3.2.29"/>
    </reaction>
</comment>
<keyword evidence="8" id="KW-1185">Reference proteome</keyword>
<dbReference type="GO" id="GO:0004057">
    <property type="term" value="F:arginyl-tRNA--protein transferase activity"/>
    <property type="evidence" value="ECO:0007669"/>
    <property type="project" value="InterPro"/>
</dbReference>
<evidence type="ECO:0000256" key="1">
    <source>
        <dbReference type="ARBA" id="ARBA00022490"/>
    </source>
</evidence>
<name>S7U5X8_DESML</name>
<proteinExistence type="inferred from homology"/>
<dbReference type="EC" id="2.3.2.29" evidence="4"/>
<evidence type="ECO:0000256" key="3">
    <source>
        <dbReference type="ARBA" id="ARBA00023315"/>
    </source>
</evidence>
<keyword evidence="1 4" id="KW-0963">Cytoplasm</keyword>
<evidence type="ECO:0000259" key="5">
    <source>
        <dbReference type="Pfam" id="PF04376"/>
    </source>
</evidence>
<accession>S7U5X8</accession>
<dbReference type="InterPro" id="IPR030700">
    <property type="entry name" value="N-end_Aminoacyl_Trfase"/>
</dbReference>
<dbReference type="NCBIfam" id="NF002346">
    <property type="entry name" value="PRK01305.2-3"/>
    <property type="match status" value="1"/>
</dbReference>
<dbReference type="Pfam" id="PF04376">
    <property type="entry name" value="ATE_N"/>
    <property type="match status" value="1"/>
</dbReference>
<dbReference type="EMBL" id="ATHJ01000011">
    <property type="protein sequence ID" value="EPR44921.1"/>
    <property type="molecule type" value="Genomic_DNA"/>
</dbReference>
<dbReference type="InterPro" id="IPR007471">
    <property type="entry name" value="N-end_Aminoacyl_Trfase_N"/>
</dbReference>
<dbReference type="Proteomes" id="UP000014977">
    <property type="component" value="Unassembled WGS sequence"/>
</dbReference>
<evidence type="ECO:0000256" key="4">
    <source>
        <dbReference type="HAMAP-Rule" id="MF_00689"/>
    </source>
</evidence>
<dbReference type="OrthoDB" id="9782022at2"/>
<keyword evidence="2 4" id="KW-0808">Transferase</keyword>
<dbReference type="PANTHER" id="PTHR21367">
    <property type="entry name" value="ARGININE-TRNA-PROTEIN TRANSFERASE 1"/>
    <property type="match status" value="1"/>
</dbReference>
<evidence type="ECO:0000313" key="7">
    <source>
        <dbReference type="EMBL" id="EPR44921.1"/>
    </source>
</evidence>
<comment type="function">
    <text evidence="4">Functions in the N-end rule pathway of protein degradation where it conjugates Leu from its aminoacyl-tRNA to the N-termini of proteins containing an N-terminal aspartate or glutamate.</text>
</comment>
<organism evidence="7 8">
    <name type="scientific">Desulfococcus multivorans DSM 2059</name>
    <dbReference type="NCBI Taxonomy" id="1121405"/>
    <lineage>
        <taxon>Bacteria</taxon>
        <taxon>Pseudomonadati</taxon>
        <taxon>Thermodesulfobacteriota</taxon>
        <taxon>Desulfobacteria</taxon>
        <taxon>Desulfobacterales</taxon>
        <taxon>Desulfococcaceae</taxon>
        <taxon>Desulfococcus</taxon>
    </lineage>
</organism>
<dbReference type="HAMAP" id="MF_00689">
    <property type="entry name" value="Bpt"/>
    <property type="match status" value="1"/>
</dbReference>
<dbReference type="eggNOG" id="COG2935">
    <property type="taxonomic scope" value="Bacteria"/>
</dbReference>
<gene>
    <name evidence="4" type="primary">bpt</name>
    <name evidence="7" type="ORF">dsmv_0957</name>
</gene>